<protein>
    <submittedName>
        <fullName evidence="1">Uncharacterized protein</fullName>
    </submittedName>
</protein>
<dbReference type="EMBL" id="BK015691">
    <property type="protein sequence ID" value="DAE20296.1"/>
    <property type="molecule type" value="Genomic_DNA"/>
</dbReference>
<accession>A0A8S5QMK3</accession>
<proteinExistence type="predicted"/>
<sequence>MTREEIFSAISARQIEGIMLHDQMAQCFTFLHLDGYKRLQEFRFMDEAAEHRNMVRFYIERYNRLIPGAHANNPAILPESWMGRTRLEVDTATKRMAVRDMFKRWVNWESSTLSSLQAHAQILYNSGDVVGADYIGRMAKDVADELKTATGMMIDLDAVDYDMAVILDRQPALHRKYKHKLQEIGEAFS</sequence>
<reference evidence="1" key="1">
    <citation type="journal article" date="2021" name="Proc. Natl. Acad. Sci. U.S.A.">
        <title>A Catalog of Tens of Thousands of Viruses from Human Metagenomes Reveals Hidden Associations with Chronic Diseases.</title>
        <authorList>
            <person name="Tisza M.J."/>
            <person name="Buck C.B."/>
        </authorList>
    </citation>
    <scope>NUCLEOTIDE SEQUENCE</scope>
    <source>
        <strain evidence="1">CtQad106</strain>
    </source>
</reference>
<evidence type="ECO:0000313" key="1">
    <source>
        <dbReference type="EMBL" id="DAE20296.1"/>
    </source>
</evidence>
<organism evidence="1">
    <name type="scientific">Ackermannviridae sp. ctQad106</name>
    <dbReference type="NCBI Taxonomy" id="2826820"/>
    <lineage>
        <taxon>Viruses</taxon>
        <taxon>Duplodnaviria</taxon>
        <taxon>Heunggongvirae</taxon>
        <taxon>Uroviricota</taxon>
        <taxon>Caudoviricetes</taxon>
        <taxon>Pantevenvirales</taxon>
        <taxon>Ackermannviridae</taxon>
    </lineage>
</organism>
<name>A0A8S5QMK3_9CAUD</name>